<protein>
    <submittedName>
        <fullName evidence="2">Uncharacterized protein</fullName>
    </submittedName>
</protein>
<sequence>MPSLQENMDTGMPMKPRNKILMRGLSGGRKHWDSADWAMQQQQHQVSDQQKSTSQLKKDPGVSVFLWTDRHTTSGQIVYNHAELPMSTETTVTRTRSKTLGEILDPLRVILGLIALKVPQTLVDLERAEEDEKLIWIYEASSKDEECKQFRNNFEELLSQATQILDRQCLGSWSRFFYLSMKTRESVLTKEEYLGLLKKTELYMQLASTMDSQTRNGTLQRMTNSAANVMLNQRTEAFKFRLAGHGLKRFLETHPEDPDSSIVGLMPSQSIIRSMASKPSSQSLSPLPSPGRNTASKKEKTSVIKTSSTDKAKKDKKDKKEKEKEKEKEKKEKKLAETKEKRMTRQFPFKLDRSVSTQSLPTMIVPERSLDNVSQGSIILVRLDEQWYLKATTRTEMITTTTDLTHPEGELLDTDLWQFARYWCKRGEDKIGVYLTAQEDRLFIVSLKRASIISLEGRLFDTRRMEGLVVDPTQQAAVLLSDRVRDIVLEYLVQRQTVPSLNMFLQWKRSVYSVADLPQIKRTLSDLQSLQSEQLPAYLLRRASECVDTHIVSFSRSIQNYFEPTRKHTVEKFRQTKPEELVLNHVRVWNGICSLALDDLRNTIKTEMLTGNVLNQMNQWWLELIEGRVNHFLEQYNFDLNAIPPDYAEKRPESMGAITRNRQLLKGILDEFNGARQRKMAGEAAQENEVDILIQGLKGEIYPVIEEYQETIRIILCDYFDHETFDMEKFERRFSIQTKEEMVQGKKMKHLMEDLKLLDKMKTLEDQTERASKDVVPISGLIINIFVRCQMDLEQVTVMWGEREKPPGHGSFLHGRTANVRFRNFRIIPRPAAPDV</sequence>
<dbReference type="EMBL" id="MDYQ01000011">
    <property type="protein sequence ID" value="PRP88348.1"/>
    <property type="molecule type" value="Genomic_DNA"/>
</dbReference>
<reference evidence="2 3" key="1">
    <citation type="journal article" date="2018" name="Genome Biol. Evol.">
        <title>Multiple Roots of Fruiting Body Formation in Amoebozoa.</title>
        <authorList>
            <person name="Hillmann F."/>
            <person name="Forbes G."/>
            <person name="Novohradska S."/>
            <person name="Ferling I."/>
            <person name="Riege K."/>
            <person name="Groth M."/>
            <person name="Westermann M."/>
            <person name="Marz M."/>
            <person name="Spaller T."/>
            <person name="Winckler T."/>
            <person name="Schaap P."/>
            <person name="Glockner G."/>
        </authorList>
    </citation>
    <scope>NUCLEOTIDE SEQUENCE [LARGE SCALE GENOMIC DNA]</scope>
    <source>
        <strain evidence="2 3">Jena</strain>
    </source>
</reference>
<feature type="compositionally biased region" description="Basic and acidic residues" evidence="1">
    <location>
        <begin position="296"/>
        <end position="343"/>
    </location>
</feature>
<dbReference type="InParanoid" id="A0A2P6NWT6"/>
<evidence type="ECO:0000313" key="3">
    <source>
        <dbReference type="Proteomes" id="UP000241769"/>
    </source>
</evidence>
<feature type="region of interest" description="Disordered" evidence="1">
    <location>
        <begin position="274"/>
        <end position="343"/>
    </location>
</feature>
<proteinExistence type="predicted"/>
<dbReference type="Proteomes" id="UP000241769">
    <property type="component" value="Unassembled WGS sequence"/>
</dbReference>
<keyword evidence="3" id="KW-1185">Reference proteome</keyword>
<feature type="compositionally biased region" description="Low complexity" evidence="1">
    <location>
        <begin position="277"/>
        <end position="286"/>
    </location>
</feature>
<evidence type="ECO:0000313" key="2">
    <source>
        <dbReference type="EMBL" id="PRP88348.1"/>
    </source>
</evidence>
<comment type="caution">
    <text evidence="2">The sequence shown here is derived from an EMBL/GenBank/DDBJ whole genome shotgun (WGS) entry which is preliminary data.</text>
</comment>
<organism evidence="2 3">
    <name type="scientific">Planoprotostelium fungivorum</name>
    <dbReference type="NCBI Taxonomy" id="1890364"/>
    <lineage>
        <taxon>Eukaryota</taxon>
        <taxon>Amoebozoa</taxon>
        <taxon>Evosea</taxon>
        <taxon>Variosea</taxon>
        <taxon>Cavosteliida</taxon>
        <taxon>Cavosteliaceae</taxon>
        <taxon>Planoprotostelium</taxon>
    </lineage>
</organism>
<name>A0A2P6NWT6_9EUKA</name>
<gene>
    <name evidence="2" type="ORF">PROFUN_03262</name>
</gene>
<evidence type="ECO:0000256" key="1">
    <source>
        <dbReference type="SAM" id="MobiDB-lite"/>
    </source>
</evidence>
<dbReference type="AlphaFoldDB" id="A0A2P6NWT6"/>
<accession>A0A2P6NWT6</accession>